<protein>
    <submittedName>
        <fullName evidence="2">Uncharacterized protein</fullName>
    </submittedName>
</protein>
<proteinExistence type="predicted"/>
<organism evidence="2 3">
    <name type="scientific">Dorcoceras hygrometricum</name>
    <dbReference type="NCBI Taxonomy" id="472368"/>
    <lineage>
        <taxon>Eukaryota</taxon>
        <taxon>Viridiplantae</taxon>
        <taxon>Streptophyta</taxon>
        <taxon>Embryophyta</taxon>
        <taxon>Tracheophyta</taxon>
        <taxon>Spermatophyta</taxon>
        <taxon>Magnoliopsida</taxon>
        <taxon>eudicotyledons</taxon>
        <taxon>Gunneridae</taxon>
        <taxon>Pentapetalae</taxon>
        <taxon>asterids</taxon>
        <taxon>lamiids</taxon>
        <taxon>Lamiales</taxon>
        <taxon>Gesneriaceae</taxon>
        <taxon>Didymocarpoideae</taxon>
        <taxon>Trichosporeae</taxon>
        <taxon>Loxocarpinae</taxon>
        <taxon>Dorcoceras</taxon>
    </lineage>
</organism>
<evidence type="ECO:0000313" key="3">
    <source>
        <dbReference type="Proteomes" id="UP000250235"/>
    </source>
</evidence>
<reference evidence="2 3" key="1">
    <citation type="journal article" date="2015" name="Proc. Natl. Acad. Sci. U.S.A.">
        <title>The resurrection genome of Boea hygrometrica: A blueprint for survival of dehydration.</title>
        <authorList>
            <person name="Xiao L."/>
            <person name="Yang G."/>
            <person name="Zhang L."/>
            <person name="Yang X."/>
            <person name="Zhao S."/>
            <person name="Ji Z."/>
            <person name="Zhou Q."/>
            <person name="Hu M."/>
            <person name="Wang Y."/>
            <person name="Chen M."/>
            <person name="Xu Y."/>
            <person name="Jin H."/>
            <person name="Xiao X."/>
            <person name="Hu G."/>
            <person name="Bao F."/>
            <person name="Hu Y."/>
            <person name="Wan P."/>
            <person name="Li L."/>
            <person name="Deng X."/>
            <person name="Kuang T."/>
            <person name="Xiang C."/>
            <person name="Zhu J.K."/>
            <person name="Oliver M.J."/>
            <person name="He Y."/>
        </authorList>
    </citation>
    <scope>NUCLEOTIDE SEQUENCE [LARGE SCALE GENOMIC DNA]</scope>
    <source>
        <strain evidence="3">cv. XS01</strain>
    </source>
</reference>
<feature type="transmembrane region" description="Helical" evidence="1">
    <location>
        <begin position="29"/>
        <end position="48"/>
    </location>
</feature>
<evidence type="ECO:0000313" key="2">
    <source>
        <dbReference type="EMBL" id="KZV56263.1"/>
    </source>
</evidence>
<accession>A0A2Z7DAZ0</accession>
<keyword evidence="3" id="KW-1185">Reference proteome</keyword>
<dbReference type="EMBL" id="KQ988204">
    <property type="protein sequence ID" value="KZV56263.1"/>
    <property type="molecule type" value="Genomic_DNA"/>
</dbReference>
<evidence type="ECO:0000256" key="1">
    <source>
        <dbReference type="SAM" id="Phobius"/>
    </source>
</evidence>
<keyword evidence="1" id="KW-0472">Membrane</keyword>
<sequence>MHCSYLLVLSLQTINRILARRQNAVVSAFAQLLIVMTSLLMSSSLFVASSSRHADVMVAESRFLSIRNADVIVSTRSFFQ</sequence>
<keyword evidence="1" id="KW-1133">Transmembrane helix</keyword>
<dbReference type="Proteomes" id="UP000250235">
    <property type="component" value="Unassembled WGS sequence"/>
</dbReference>
<keyword evidence="1" id="KW-0812">Transmembrane</keyword>
<gene>
    <name evidence="2" type="ORF">F511_29678</name>
</gene>
<name>A0A2Z7DAZ0_9LAMI</name>
<dbReference type="AlphaFoldDB" id="A0A2Z7DAZ0"/>